<sequence length="205" mass="23463">MSVDAEQELLTTSTSPRIPEEAPEPLSSPSTSDEYDKQRYTIEDSIIAGLESICGLFDNVYLFKSLGIISENNFLYRRLNKGEWGSRLWFVTLLLSARKSISHLIKIVKARSKLTREMREMKIEDDDDLVKQVLKNKFTDALKKCGILIRDVMFELLQTFSYLAIVTIEVFKFSVNARVLRILEPLSHFIAVLRIFSSGYSTLAI</sequence>
<evidence type="ECO:0000313" key="2">
    <source>
        <dbReference type="EMBL" id="CDF91849.1"/>
    </source>
</evidence>
<evidence type="ECO:0000256" key="1">
    <source>
        <dbReference type="SAM" id="MobiDB-lite"/>
    </source>
</evidence>
<name>A0A8J2XAS9_ZYGB2</name>
<proteinExistence type="predicted"/>
<keyword evidence="3" id="KW-1185">Reference proteome</keyword>
<gene>
    <name evidence="2" type="ORF">BN860_02608g</name>
</gene>
<reference evidence="3" key="1">
    <citation type="journal article" date="2013" name="Genome Announc.">
        <title>Genome sequence of the food spoilage yeast Zygosaccharomyces bailii CLIB 213(T).</title>
        <authorList>
            <person name="Galeote V."/>
            <person name="Bigey F."/>
            <person name="Devillers H."/>
            <person name="Neuveglise C."/>
            <person name="Dequin S."/>
        </authorList>
    </citation>
    <scope>NUCLEOTIDE SEQUENCE [LARGE SCALE GENOMIC DNA]</scope>
    <source>
        <strain evidence="3">CLIB 213 / ATCC 58445 / CBS 680 / CCRC 21525 / NBRC 1098 / NCYC 1416 / NRRL Y-2227</strain>
    </source>
</reference>
<accession>A0A8J2XAS9</accession>
<dbReference type="Proteomes" id="UP000019375">
    <property type="component" value="Unassembled WGS sequence"/>
</dbReference>
<evidence type="ECO:0000313" key="3">
    <source>
        <dbReference type="Proteomes" id="UP000019375"/>
    </source>
</evidence>
<feature type="region of interest" description="Disordered" evidence="1">
    <location>
        <begin position="1"/>
        <end position="34"/>
    </location>
</feature>
<dbReference type="AlphaFoldDB" id="A0A8J2XAS9"/>
<dbReference type="OrthoDB" id="4063222at2759"/>
<dbReference type="EMBL" id="HG316467">
    <property type="protein sequence ID" value="CDF91849.1"/>
    <property type="molecule type" value="Genomic_DNA"/>
</dbReference>
<protein>
    <submittedName>
        <fullName evidence="2">Uncharacterized protein</fullName>
    </submittedName>
</protein>
<organism evidence="2 3">
    <name type="scientific">Zygosaccharomyces bailii (strain CLIB 213 / ATCC 58445 / CBS 680 / BCRC 21525 / NBRC 1098 / NCYC 1416 / NRRL Y-2227)</name>
    <dbReference type="NCBI Taxonomy" id="1333698"/>
    <lineage>
        <taxon>Eukaryota</taxon>
        <taxon>Fungi</taxon>
        <taxon>Dikarya</taxon>
        <taxon>Ascomycota</taxon>
        <taxon>Saccharomycotina</taxon>
        <taxon>Saccharomycetes</taxon>
        <taxon>Saccharomycetales</taxon>
        <taxon>Saccharomycetaceae</taxon>
        <taxon>Zygosaccharomyces</taxon>
    </lineage>
</organism>